<keyword evidence="8" id="KW-1185">Reference proteome</keyword>
<dbReference type="OrthoDB" id="84619at2157"/>
<protein>
    <submittedName>
        <fullName evidence="7">DUF106 domain-containing protein</fullName>
    </submittedName>
</protein>
<dbReference type="GO" id="GO:0016020">
    <property type="term" value="C:membrane"/>
    <property type="evidence" value="ECO:0007669"/>
    <property type="project" value="UniProtKB-SubCell"/>
</dbReference>
<evidence type="ECO:0000256" key="3">
    <source>
        <dbReference type="ARBA" id="ARBA00022989"/>
    </source>
</evidence>
<evidence type="ECO:0000313" key="8">
    <source>
        <dbReference type="Proteomes" id="UP000637819"/>
    </source>
</evidence>
<reference evidence="7 8" key="1">
    <citation type="submission" date="2021-01" db="EMBL/GenBank/DDBJ databases">
        <title>Genome Sequence and Methylation Pattern of Haloterrigena salifodinae BOL5-1, An Extremely Halophilic Archaeon from a Bolivian Salt Mine.</title>
        <authorList>
            <person name="DasSarma P."/>
            <person name="Anton B.P."/>
            <person name="DasSarma S.L."/>
            <person name="von Ehrenheim H.A.L."/>
            <person name="Martinez F.L."/>
            <person name="Guzman D."/>
            <person name="Roberts R.J."/>
            <person name="DasSarma S."/>
        </authorList>
    </citation>
    <scope>NUCLEOTIDE SEQUENCE [LARGE SCALE GENOMIC DNA]</scope>
    <source>
        <strain evidence="7 8">BOL5-1</strain>
    </source>
</reference>
<dbReference type="PANTHER" id="PTHR42198:SF1">
    <property type="entry name" value="INTEGRAL MEMBRANE PROTEIN"/>
    <property type="match status" value="1"/>
</dbReference>
<evidence type="ECO:0000256" key="5">
    <source>
        <dbReference type="SAM" id="Coils"/>
    </source>
</evidence>
<keyword evidence="5" id="KW-0175">Coiled coil</keyword>
<sequence length="291" mass="32553">MPTEQLEMLLTDPSMQEAISVILERSNDGREELEWSDVSDALSSAQWGRLIEQEVLVSAGAGFTVAEPEGVRARLETDDRRPSSNRETIEPYRWSALDKAAGATAVALFAGYWSPQLRDVVASTESVVLGPITEIIPFYGIIVLLSIATGLYSTVLQSRLTDHEKIQQYTQRMEALQNRKQAAEERGDDEALKQIRQEQREAAGDQLGLLKVKFRPMVWTMLVTIPVFLWLRWKVNGGHLGAGQTGLVVPLAGHVTWQQSLVGPMSTWIVWYFLCSMASRQIIQKTLGVQR</sequence>
<evidence type="ECO:0000313" key="7">
    <source>
        <dbReference type="EMBL" id="QRV17358.1"/>
    </source>
</evidence>
<dbReference type="Pfam" id="PF01956">
    <property type="entry name" value="EMC3_TMCO1"/>
    <property type="match status" value="1"/>
</dbReference>
<dbReference type="KEGG" id="hsal:JMJ58_18840"/>
<evidence type="ECO:0000256" key="6">
    <source>
        <dbReference type="SAM" id="Phobius"/>
    </source>
</evidence>
<accession>A0A8T8E6G9</accession>
<comment type="subcellular location">
    <subcellularLocation>
        <location evidence="1">Membrane</location>
        <topology evidence="1">Multi-pass membrane protein</topology>
    </subcellularLocation>
</comment>
<evidence type="ECO:0000256" key="4">
    <source>
        <dbReference type="ARBA" id="ARBA00023136"/>
    </source>
</evidence>
<feature type="transmembrane region" description="Helical" evidence="6">
    <location>
        <begin position="135"/>
        <end position="155"/>
    </location>
</feature>
<dbReference type="EMBL" id="CP069188">
    <property type="protein sequence ID" value="QRV17358.1"/>
    <property type="molecule type" value="Genomic_DNA"/>
</dbReference>
<dbReference type="AlphaFoldDB" id="A0A8T8E6G9"/>
<keyword evidence="2 6" id="KW-0812">Transmembrane</keyword>
<evidence type="ECO:0000256" key="1">
    <source>
        <dbReference type="ARBA" id="ARBA00004141"/>
    </source>
</evidence>
<dbReference type="Proteomes" id="UP000637819">
    <property type="component" value="Chromosome"/>
</dbReference>
<proteinExistence type="predicted"/>
<feature type="coiled-coil region" evidence="5">
    <location>
        <begin position="166"/>
        <end position="193"/>
    </location>
</feature>
<keyword evidence="4 6" id="KW-0472">Membrane</keyword>
<dbReference type="InterPro" id="IPR002809">
    <property type="entry name" value="EMC3/TMCO1"/>
</dbReference>
<evidence type="ECO:0000256" key="2">
    <source>
        <dbReference type="ARBA" id="ARBA00022692"/>
    </source>
</evidence>
<dbReference type="SMART" id="SM01415">
    <property type="entry name" value="DUF106"/>
    <property type="match status" value="1"/>
</dbReference>
<organism evidence="7 8">
    <name type="scientific">Haloterrigena salifodinae</name>
    <dbReference type="NCBI Taxonomy" id="2675099"/>
    <lineage>
        <taxon>Archaea</taxon>
        <taxon>Methanobacteriati</taxon>
        <taxon>Methanobacteriota</taxon>
        <taxon>Stenosarchaea group</taxon>
        <taxon>Halobacteria</taxon>
        <taxon>Halobacteriales</taxon>
        <taxon>Natrialbaceae</taxon>
        <taxon>Haloterrigena</taxon>
    </lineage>
</organism>
<gene>
    <name evidence="7" type="ORF">JMJ58_18840</name>
</gene>
<feature type="transmembrane region" description="Helical" evidence="6">
    <location>
        <begin position="255"/>
        <end position="275"/>
    </location>
</feature>
<dbReference type="PANTHER" id="PTHR42198">
    <property type="entry name" value="INTEGRAL MEMBRANE PROTEIN"/>
    <property type="match status" value="1"/>
</dbReference>
<dbReference type="InterPro" id="IPR038978">
    <property type="entry name" value="MJ0935"/>
</dbReference>
<name>A0A8T8E6G9_9EURY</name>
<feature type="transmembrane region" description="Helical" evidence="6">
    <location>
        <begin position="217"/>
        <end position="235"/>
    </location>
</feature>
<keyword evidence="3 6" id="KW-1133">Transmembrane helix</keyword>